<evidence type="ECO:0000313" key="1">
    <source>
        <dbReference type="EMBL" id="RQH11339.1"/>
    </source>
</evidence>
<dbReference type="Proteomes" id="UP000269154">
    <property type="component" value="Unassembled WGS sequence"/>
</dbReference>
<gene>
    <name evidence="1" type="ORF">D5R40_35060</name>
</gene>
<evidence type="ECO:0000313" key="2">
    <source>
        <dbReference type="Proteomes" id="UP000269154"/>
    </source>
</evidence>
<protein>
    <submittedName>
        <fullName evidence="1">Uncharacterized protein</fullName>
    </submittedName>
</protein>
<accession>A0A3N6N5N0</accession>
<organism evidence="1 2">
    <name type="scientific">Okeania hirsuta</name>
    <dbReference type="NCBI Taxonomy" id="1458930"/>
    <lineage>
        <taxon>Bacteria</taxon>
        <taxon>Bacillati</taxon>
        <taxon>Cyanobacteriota</taxon>
        <taxon>Cyanophyceae</taxon>
        <taxon>Oscillatoriophycideae</taxon>
        <taxon>Oscillatoriales</taxon>
        <taxon>Microcoleaceae</taxon>
        <taxon>Okeania</taxon>
    </lineage>
</organism>
<keyword evidence="2" id="KW-1185">Reference proteome</keyword>
<name>A0A3N6N5N0_9CYAN</name>
<reference evidence="1 2" key="1">
    <citation type="journal article" date="2018" name="ACS Chem. Biol.">
        <title>Ketoreductase domain dysfunction expands chemodiversity: malyngamide biosynthesis in the cyanobacterium Okeania hirsuta.</title>
        <authorList>
            <person name="Moss N.A."/>
            <person name="Leao T."/>
            <person name="Rankin M."/>
            <person name="McCullough T.M."/>
            <person name="Qu P."/>
            <person name="Korobeynikov A."/>
            <person name="Smith J.L."/>
            <person name="Gerwick L."/>
            <person name="Gerwick W.H."/>
        </authorList>
    </citation>
    <scope>NUCLEOTIDE SEQUENCE [LARGE SCALE GENOMIC DNA]</scope>
    <source>
        <strain evidence="1 2">PAB10Feb10-1</strain>
    </source>
</reference>
<dbReference type="AlphaFoldDB" id="A0A3N6N5N0"/>
<proteinExistence type="predicted"/>
<dbReference type="EMBL" id="RCBY01000697">
    <property type="protein sequence ID" value="RQH11339.1"/>
    <property type="molecule type" value="Genomic_DNA"/>
</dbReference>
<comment type="caution">
    <text evidence="1">The sequence shown here is derived from an EMBL/GenBank/DDBJ whole genome shotgun (WGS) entry which is preliminary data.</text>
</comment>
<sequence>MAGNHSSYTIDWIKQTTLHDVIMNNTGISLMQDNVFLAMPHSEICANMTADVEGVVTTESGTPIVNRGSISQVIG</sequence>